<dbReference type="RefSeq" id="WP_054837807.1">
    <property type="nucleotide sequence ID" value="NZ_BBBY01000002.1"/>
</dbReference>
<gene>
    <name evidence="2" type="ORF">GC250_00500</name>
</gene>
<feature type="compositionally biased region" description="Basic and acidic residues" evidence="1">
    <location>
        <begin position="104"/>
        <end position="123"/>
    </location>
</feature>
<evidence type="ECO:0000313" key="3">
    <source>
        <dbReference type="Proteomes" id="UP000470772"/>
    </source>
</evidence>
<sequence length="326" mass="37698">MMDFFKVESLPDSVRDEDLDMEQLPQLLNLNGIREISWDKDATIYGPDGSYVKSGNGRLIVMTPLHKRSIPWQLPRIDLNSIAEMIRFLIKCDEGCSLFNPSPWEREGMSPGEISDKGKTKEQEKREIELEVNMLNPRIYFMNPFFVEEVQGQNFKATSHFVSLSSIMSTTIVSSKPAEISFNEGHLKVTGDNLNIIETKDWLQAKPVMRTWDLVNQTMEIDCKYRFPISIYRLQPSCVVPLKMEYNNESLWMILENFSNKPIIATFFIAGRIMEAYITNVNGDPLERLNIDYDRINIPIRRWGIIAVKIKIKALPEILLKKKATR</sequence>
<protein>
    <submittedName>
        <fullName evidence="2">Uncharacterized protein</fullName>
    </submittedName>
</protein>
<comment type="caution">
    <text evidence="2">The sequence shown here is derived from an EMBL/GenBank/DDBJ whole genome shotgun (WGS) entry which is preliminary data.</text>
</comment>
<evidence type="ECO:0000313" key="2">
    <source>
        <dbReference type="EMBL" id="MUN27977.1"/>
    </source>
</evidence>
<feature type="region of interest" description="Disordered" evidence="1">
    <location>
        <begin position="102"/>
        <end position="123"/>
    </location>
</feature>
<evidence type="ECO:0000256" key="1">
    <source>
        <dbReference type="SAM" id="MobiDB-lite"/>
    </source>
</evidence>
<organism evidence="2 3">
    <name type="scientific">Sulfuracidifex metallicus DSM 6482 = JCM 9184</name>
    <dbReference type="NCBI Taxonomy" id="523847"/>
    <lineage>
        <taxon>Archaea</taxon>
        <taxon>Thermoproteota</taxon>
        <taxon>Thermoprotei</taxon>
        <taxon>Sulfolobales</taxon>
        <taxon>Sulfolobaceae</taxon>
        <taxon>Sulfuracidifex</taxon>
    </lineage>
</organism>
<proteinExistence type="predicted"/>
<name>A0A6A9QFH2_SULME</name>
<keyword evidence="3" id="KW-1185">Reference proteome</keyword>
<accession>A0A6A9QFH2</accession>
<reference evidence="2 3" key="1">
    <citation type="submission" date="2019-10" db="EMBL/GenBank/DDBJ databases">
        <title>Sequencing and Assembly of Multiple Reported Metal-Biooxidizing Members of the Extremely Thermoacidophilic Archaeal Family Sulfolobaceae.</title>
        <authorList>
            <person name="Counts J.A."/>
            <person name="Kelly R.M."/>
        </authorList>
    </citation>
    <scope>NUCLEOTIDE SEQUENCE [LARGE SCALE GENOMIC DNA]</scope>
    <source>
        <strain evidence="2 3">DSM 6482</strain>
    </source>
</reference>
<dbReference type="Proteomes" id="UP000470772">
    <property type="component" value="Unassembled WGS sequence"/>
</dbReference>
<dbReference type="OrthoDB" id="36284at2157"/>
<dbReference type="EMBL" id="WGGD01000005">
    <property type="protein sequence ID" value="MUN27977.1"/>
    <property type="molecule type" value="Genomic_DNA"/>
</dbReference>
<dbReference type="AlphaFoldDB" id="A0A6A9QFH2"/>